<dbReference type="SUPFAM" id="SSF51735">
    <property type="entry name" value="NAD(P)-binding Rossmann-fold domains"/>
    <property type="match status" value="1"/>
</dbReference>
<protein>
    <submittedName>
        <fullName evidence="5">Short-subunit dehydrogenase</fullName>
    </submittedName>
</protein>
<keyword evidence="6" id="KW-1185">Reference proteome</keyword>
<dbReference type="PRINTS" id="PR00080">
    <property type="entry name" value="SDRFAMILY"/>
</dbReference>
<dbReference type="Pfam" id="PF00106">
    <property type="entry name" value="adh_short"/>
    <property type="match status" value="1"/>
</dbReference>
<dbReference type="RefSeq" id="WP_106179584.1">
    <property type="nucleotide sequence ID" value="NZ_PVNH01000006.1"/>
</dbReference>
<comment type="caution">
    <text evidence="5">The sequence shown here is derived from an EMBL/GenBank/DDBJ whole genome shotgun (WGS) entry which is preliminary data.</text>
</comment>
<reference evidence="5 6" key="1">
    <citation type="submission" date="2018-03" db="EMBL/GenBank/DDBJ databases">
        <title>Genomic Encyclopedia of Type Strains, Phase III (KMG-III): the genomes of soil and plant-associated and newly described type strains.</title>
        <authorList>
            <person name="Whitman W."/>
        </authorList>
    </citation>
    <scope>NUCLEOTIDE SEQUENCE [LARGE SCALE GENOMIC DNA]</scope>
    <source>
        <strain evidence="5 6">CGMCC 4.7125</strain>
    </source>
</reference>
<dbReference type="InterPro" id="IPR057326">
    <property type="entry name" value="KR_dom"/>
</dbReference>
<dbReference type="InterPro" id="IPR002347">
    <property type="entry name" value="SDR_fam"/>
</dbReference>
<dbReference type="EMBL" id="PVNH01000006">
    <property type="protein sequence ID" value="PRX47039.1"/>
    <property type="molecule type" value="Genomic_DNA"/>
</dbReference>
<dbReference type="InterPro" id="IPR051911">
    <property type="entry name" value="SDR_oxidoreductase"/>
</dbReference>
<dbReference type="Proteomes" id="UP000238362">
    <property type="component" value="Unassembled WGS sequence"/>
</dbReference>
<evidence type="ECO:0000259" key="4">
    <source>
        <dbReference type="SMART" id="SM00822"/>
    </source>
</evidence>
<organism evidence="5 6">
    <name type="scientific">Prauserella shujinwangii</name>
    <dbReference type="NCBI Taxonomy" id="1453103"/>
    <lineage>
        <taxon>Bacteria</taxon>
        <taxon>Bacillati</taxon>
        <taxon>Actinomycetota</taxon>
        <taxon>Actinomycetes</taxon>
        <taxon>Pseudonocardiales</taxon>
        <taxon>Pseudonocardiaceae</taxon>
        <taxon>Prauserella</taxon>
    </lineage>
</organism>
<dbReference type="PANTHER" id="PTHR43976">
    <property type="entry name" value="SHORT CHAIN DEHYDROGENASE"/>
    <property type="match status" value="1"/>
</dbReference>
<dbReference type="OrthoDB" id="9792003at2"/>
<keyword evidence="2" id="KW-0560">Oxidoreductase</keyword>
<dbReference type="PROSITE" id="PS00061">
    <property type="entry name" value="ADH_SHORT"/>
    <property type="match status" value="1"/>
</dbReference>
<evidence type="ECO:0000256" key="2">
    <source>
        <dbReference type="ARBA" id="ARBA00023002"/>
    </source>
</evidence>
<evidence type="ECO:0000256" key="3">
    <source>
        <dbReference type="RuleBase" id="RU000363"/>
    </source>
</evidence>
<feature type="domain" description="Ketoreductase" evidence="4">
    <location>
        <begin position="9"/>
        <end position="186"/>
    </location>
</feature>
<comment type="similarity">
    <text evidence="1 3">Belongs to the short-chain dehydrogenases/reductases (SDR) family.</text>
</comment>
<dbReference type="AlphaFoldDB" id="A0A2T0LTH5"/>
<dbReference type="CDD" id="cd05374">
    <property type="entry name" value="17beta-HSD-like_SDR_c"/>
    <property type="match status" value="1"/>
</dbReference>
<dbReference type="InterPro" id="IPR036291">
    <property type="entry name" value="NAD(P)-bd_dom_sf"/>
</dbReference>
<evidence type="ECO:0000256" key="1">
    <source>
        <dbReference type="ARBA" id="ARBA00006484"/>
    </source>
</evidence>
<dbReference type="InterPro" id="IPR020904">
    <property type="entry name" value="Sc_DH/Rdtase_CS"/>
</dbReference>
<dbReference type="GO" id="GO:0016491">
    <property type="term" value="F:oxidoreductase activity"/>
    <property type="evidence" value="ECO:0007669"/>
    <property type="project" value="UniProtKB-KW"/>
</dbReference>
<dbReference type="PRINTS" id="PR00081">
    <property type="entry name" value="GDHRDH"/>
</dbReference>
<sequence>MNYPTQRPATWLVTGTSRGLGLELVTQLLRRGDNVAATTRSAQRLLAALGDLDTSRLLALELDLGDEQAVAAAVEQTTDRFGSLDVVVNNAGYGFLAAVEETTDRDVRAMFDVQVFGVWNVLRAVLPVLRKQNGGHIVNVSSVLGMTAVPGWGLYSAGKFALEGLTEALAGEVADFGVGVTLVEPGYFRTSFLTRDSLALPESTVDAYPALREMVANHLELQGNQPGDPVRAVEQIIARVTAGTTTPLRQVLGSDAHAYATAKVAALQDNLDRTRDSAPVTDYPAA</sequence>
<dbReference type="PANTHER" id="PTHR43976:SF16">
    <property type="entry name" value="SHORT-CHAIN DEHYDROGENASE_REDUCTASE FAMILY PROTEIN"/>
    <property type="match status" value="1"/>
</dbReference>
<dbReference type="SMART" id="SM00822">
    <property type="entry name" value="PKS_KR"/>
    <property type="match status" value="1"/>
</dbReference>
<evidence type="ECO:0000313" key="5">
    <source>
        <dbReference type="EMBL" id="PRX47039.1"/>
    </source>
</evidence>
<proteinExistence type="inferred from homology"/>
<gene>
    <name evidence="5" type="ORF">B0I33_106136</name>
</gene>
<evidence type="ECO:0000313" key="6">
    <source>
        <dbReference type="Proteomes" id="UP000238362"/>
    </source>
</evidence>
<name>A0A2T0LTH5_9PSEU</name>
<dbReference type="Gene3D" id="3.40.50.720">
    <property type="entry name" value="NAD(P)-binding Rossmann-like Domain"/>
    <property type="match status" value="1"/>
</dbReference>
<accession>A0A2T0LTH5</accession>